<dbReference type="VEuPathDB" id="TriTrypDB:Tc_MARK_3918"/>
<name>A0A2V2V939_TRYCR</name>
<dbReference type="VEuPathDB" id="TriTrypDB:ECC02_009517"/>
<dbReference type="VEuPathDB" id="TriTrypDB:TcCLB.509395.59"/>
<feature type="chain" id="PRO_5016086376" evidence="1">
    <location>
        <begin position="19"/>
        <end position="278"/>
    </location>
</feature>
<evidence type="ECO:0000313" key="3">
    <source>
        <dbReference type="Proteomes" id="UP000246121"/>
    </source>
</evidence>
<proteinExistence type="predicted"/>
<dbReference type="VEuPathDB" id="TriTrypDB:TcBrA4_0115780"/>
<dbReference type="VEuPathDB" id="TriTrypDB:C3747_32g274"/>
<dbReference type="Gene3D" id="2.170.150.20">
    <property type="entry name" value="Peptide methionine sulfoxide reductase"/>
    <property type="match status" value="1"/>
</dbReference>
<comment type="caution">
    <text evidence="2">The sequence shown here is derived from an EMBL/GenBank/DDBJ whole genome shotgun (WGS) entry which is preliminary data.</text>
</comment>
<dbReference type="EMBL" id="PRFA01000034">
    <property type="protein sequence ID" value="PWU92879.1"/>
    <property type="molecule type" value="Genomic_DNA"/>
</dbReference>
<dbReference type="VEuPathDB" id="TriTrypDB:TcG_03053"/>
<dbReference type="Proteomes" id="UP000246121">
    <property type="component" value="Unassembled WGS sequence"/>
</dbReference>
<dbReference type="VEuPathDB" id="TriTrypDB:TCSYLVIO_002238"/>
<reference evidence="2 3" key="1">
    <citation type="journal article" date="2018" name="Microb. Genom.">
        <title>Expanding an expanded genome: long-read sequencing of Trypanosoma cruzi.</title>
        <authorList>
            <person name="Berna L."/>
            <person name="Rodriguez M."/>
            <person name="Chiribao M.L."/>
            <person name="Parodi-Talice A."/>
            <person name="Pita S."/>
            <person name="Rijo G."/>
            <person name="Alvarez-Valin F."/>
            <person name="Robello C."/>
        </authorList>
    </citation>
    <scope>NUCLEOTIDE SEQUENCE [LARGE SCALE GENOMIC DNA]</scope>
    <source>
        <strain evidence="2 3">Dm28c</strain>
    </source>
</reference>
<dbReference type="VEuPathDB" id="TriTrypDB:TcCLB.411427.40"/>
<dbReference type="VEuPathDB" id="TriTrypDB:TcCL_NonESM07161"/>
<dbReference type="VEuPathDB" id="TriTrypDB:C4B63_34g367"/>
<gene>
    <name evidence="2" type="ORF">C4B63_34g367</name>
</gene>
<dbReference type="VEuPathDB" id="TriTrypDB:TCDM_09144"/>
<dbReference type="VEuPathDB" id="TriTrypDB:BCY84_16739"/>
<protein>
    <submittedName>
        <fullName evidence="2">Uncharacterized protein</fullName>
    </submittedName>
</protein>
<sequence length="278" mass="30404">MTFPWGMLLFLRLRLREAKLPSKLSSGTSRRDVYSGRQSKSPLWLSRNRENVAHHVFPSQETACTVPHSLSKEPAVNGPSSASFSPSPPLLLDPPFTPVPGESEALKQRANSGEPLFLLYVCGNCKSPLFCSSEYAASSSLGRHSGGWPSFTAPVCTSVLQLRSLLQKCLLQDGGRASPAVTLASSGLRVEGDMLRQTRSGRCVRLQHRTWREECLRDENKRSDPTVLEGCCTVCGKAVCRVVTERRKGVKYVVNPTAVWAERTESSNPDAAPAPHPS</sequence>
<accession>A0A2V2V939</accession>
<organism evidence="2 3">
    <name type="scientific">Trypanosoma cruzi</name>
    <dbReference type="NCBI Taxonomy" id="5693"/>
    <lineage>
        <taxon>Eukaryota</taxon>
        <taxon>Discoba</taxon>
        <taxon>Euglenozoa</taxon>
        <taxon>Kinetoplastea</taxon>
        <taxon>Metakinetoplastina</taxon>
        <taxon>Trypanosomatida</taxon>
        <taxon>Trypanosomatidae</taxon>
        <taxon>Trypanosoma</taxon>
        <taxon>Schizotrypanum</taxon>
    </lineage>
</organism>
<evidence type="ECO:0000313" key="2">
    <source>
        <dbReference type="EMBL" id="PWU92879.1"/>
    </source>
</evidence>
<keyword evidence="1" id="KW-0732">Signal</keyword>
<dbReference type="AlphaFoldDB" id="A0A2V2V939"/>
<feature type="signal peptide" evidence="1">
    <location>
        <begin position="1"/>
        <end position="18"/>
    </location>
</feature>
<evidence type="ECO:0000256" key="1">
    <source>
        <dbReference type="SAM" id="SignalP"/>
    </source>
</evidence>